<proteinExistence type="predicted"/>
<name>A0A8S5R819_9VIRU</name>
<organism evidence="1">
    <name type="scientific">virus sp. ct1Uu26</name>
    <dbReference type="NCBI Taxonomy" id="2826789"/>
    <lineage>
        <taxon>Viruses</taxon>
    </lineage>
</organism>
<reference evidence="1" key="1">
    <citation type="journal article" date="2021" name="Proc. Natl. Acad. Sci. U.S.A.">
        <title>A Catalog of Tens of Thousands of Viruses from Human Metagenomes Reveals Hidden Associations with Chronic Diseases.</title>
        <authorList>
            <person name="Tisza M.J."/>
            <person name="Buck C.B."/>
        </authorList>
    </citation>
    <scope>NUCLEOTIDE SEQUENCE</scope>
    <source>
        <strain evidence="1">Ct1Uu26</strain>
    </source>
</reference>
<sequence>MLGNKVVFCEKCNKPKMPDILRTGNPEREKGFCKC</sequence>
<evidence type="ECO:0000313" key="1">
    <source>
        <dbReference type="EMBL" id="DAE27558.1"/>
    </source>
</evidence>
<accession>A0A8S5R819</accession>
<protein>
    <submittedName>
        <fullName evidence="1">Uncharacterized protein</fullName>
    </submittedName>
</protein>
<dbReference type="EMBL" id="BK015840">
    <property type="protein sequence ID" value="DAE27558.1"/>
    <property type="molecule type" value="Genomic_DNA"/>
</dbReference>